<evidence type="ECO:0000256" key="3">
    <source>
        <dbReference type="ARBA" id="ARBA00012367"/>
    </source>
</evidence>
<dbReference type="AlphaFoldDB" id="A0A136Q0Z4"/>
<keyword evidence="10" id="KW-1185">Reference proteome</keyword>
<evidence type="ECO:0000256" key="1">
    <source>
        <dbReference type="ARBA" id="ARBA00005085"/>
    </source>
</evidence>
<dbReference type="Gene3D" id="3.30.930.10">
    <property type="entry name" value="Bira Bifunctional Protein, Domain 2"/>
    <property type="match status" value="1"/>
</dbReference>
<dbReference type="PANTHER" id="PTHR12561:SF3">
    <property type="entry name" value="LIPOYLTRANSFERASE 1, MITOCHONDRIAL"/>
    <property type="match status" value="1"/>
</dbReference>
<evidence type="ECO:0000313" key="9">
    <source>
        <dbReference type="EMBL" id="KXK64307.1"/>
    </source>
</evidence>
<evidence type="ECO:0000256" key="6">
    <source>
        <dbReference type="ARBA" id="ARBA00022840"/>
    </source>
</evidence>
<dbReference type="GO" id="GO:0009249">
    <property type="term" value="P:protein lipoylation"/>
    <property type="evidence" value="ECO:0007669"/>
    <property type="project" value="InterPro"/>
</dbReference>
<dbReference type="RefSeq" id="WP_066740081.1">
    <property type="nucleotide sequence ID" value="NZ_CABMOF010000013.1"/>
</dbReference>
<comment type="pathway">
    <text evidence="1">Protein modification; protein lipoylation via exogenous pathway; protein N(6)-(lipoyl)lysine from lipoate: step 2/2.</text>
</comment>
<dbReference type="GO" id="GO:0005737">
    <property type="term" value="C:cytoplasm"/>
    <property type="evidence" value="ECO:0007669"/>
    <property type="project" value="TreeGrafter"/>
</dbReference>
<dbReference type="PANTHER" id="PTHR12561">
    <property type="entry name" value="LIPOATE-PROTEIN LIGASE"/>
    <property type="match status" value="1"/>
</dbReference>
<dbReference type="InterPro" id="IPR004143">
    <property type="entry name" value="BPL_LPL_catalytic"/>
</dbReference>
<comment type="caution">
    <text evidence="9">The sequence shown here is derived from an EMBL/GenBank/DDBJ whole genome shotgun (WGS) entry which is preliminary data.</text>
</comment>
<feature type="domain" description="BPL/LPL catalytic" evidence="8">
    <location>
        <begin position="39"/>
        <end position="222"/>
    </location>
</feature>
<organism evidence="9 10">
    <name type="scientific">Christensenella minuta</name>
    <dbReference type="NCBI Taxonomy" id="626937"/>
    <lineage>
        <taxon>Bacteria</taxon>
        <taxon>Bacillati</taxon>
        <taxon>Bacillota</taxon>
        <taxon>Clostridia</taxon>
        <taxon>Christensenellales</taxon>
        <taxon>Christensenellaceae</taxon>
        <taxon>Christensenella</taxon>
    </lineage>
</organism>
<dbReference type="Pfam" id="PF21948">
    <property type="entry name" value="LplA-B_cat"/>
    <property type="match status" value="1"/>
</dbReference>
<protein>
    <recommendedName>
        <fullName evidence="3">lipoate--protein ligase</fullName>
        <ecNumber evidence="3">6.3.1.20</ecNumber>
    </recommendedName>
</protein>
<dbReference type="SUPFAM" id="SSF55681">
    <property type="entry name" value="Class II aaRS and biotin synthetases"/>
    <property type="match status" value="1"/>
</dbReference>
<dbReference type="STRING" id="626937.HMPREF3293_02962"/>
<dbReference type="InterPro" id="IPR045864">
    <property type="entry name" value="aa-tRNA-synth_II/BPL/LPL"/>
</dbReference>
<reference evidence="9 10" key="1">
    <citation type="submission" date="2016-02" db="EMBL/GenBank/DDBJ databases">
        <authorList>
            <person name="Wen L."/>
            <person name="He K."/>
            <person name="Yang H."/>
        </authorList>
    </citation>
    <scope>NUCLEOTIDE SEQUENCE [LARGE SCALE GENOMIC DNA]</scope>
    <source>
        <strain evidence="9 10">DSM 22607</strain>
    </source>
</reference>
<keyword evidence="4 9" id="KW-0436">Ligase</keyword>
<dbReference type="SUPFAM" id="SSF82649">
    <property type="entry name" value="SufE/NifU"/>
    <property type="match status" value="1"/>
</dbReference>
<dbReference type="OrthoDB" id="9788148at2"/>
<dbReference type="EC" id="6.3.1.20" evidence="3"/>
<evidence type="ECO:0000256" key="5">
    <source>
        <dbReference type="ARBA" id="ARBA00022741"/>
    </source>
</evidence>
<dbReference type="GO" id="GO:0016979">
    <property type="term" value="F:lipoate-protein ligase activity"/>
    <property type="evidence" value="ECO:0007669"/>
    <property type="project" value="UniProtKB-EC"/>
</dbReference>
<keyword evidence="6" id="KW-0067">ATP-binding</keyword>
<dbReference type="GO" id="GO:0017118">
    <property type="term" value="F:lipoyltransferase activity"/>
    <property type="evidence" value="ECO:0007669"/>
    <property type="project" value="TreeGrafter"/>
</dbReference>
<dbReference type="NCBIfam" id="TIGR00545">
    <property type="entry name" value="lipoyltrans"/>
    <property type="match status" value="1"/>
</dbReference>
<keyword evidence="5" id="KW-0547">Nucleotide-binding</keyword>
<dbReference type="KEGG" id="cmiu:B1H56_08235"/>
<dbReference type="CDD" id="cd16443">
    <property type="entry name" value="LplA"/>
    <property type="match status" value="1"/>
</dbReference>
<dbReference type="InterPro" id="IPR004562">
    <property type="entry name" value="LipoylTrfase_LipoateP_Ligase"/>
</dbReference>
<evidence type="ECO:0000259" key="8">
    <source>
        <dbReference type="PROSITE" id="PS51733"/>
    </source>
</evidence>
<gene>
    <name evidence="9" type="ORF">HMPREF3293_02962</name>
</gene>
<evidence type="ECO:0000313" key="10">
    <source>
        <dbReference type="Proteomes" id="UP000070366"/>
    </source>
</evidence>
<evidence type="ECO:0000256" key="7">
    <source>
        <dbReference type="ARBA" id="ARBA00048037"/>
    </source>
</evidence>
<dbReference type="PROSITE" id="PS51733">
    <property type="entry name" value="BPL_LPL_CATALYTIC"/>
    <property type="match status" value="1"/>
</dbReference>
<sequence>MEKTPKENSMQEQHYFYVSDSNNPHHTLAVEEYILTHINPGEVVLYLYTHRDSVIIGKNQNAWGECRHEKLERDGGKLARRISGGGAVFHDTGNLNFSFIADKSRYDLHRQLKVMLDAAKMFGVDAEFSGRNDILAEGRKFSGNAFCMRKSSAFHHGTILIDSDMGKLAGYLAVPKDKIESKGIASVRSRVVNLAELNPEITPAKMTEALRQAFAEEYGQPQDYPFTQAAWDEIAAIEKRNASWEWIFGESPKFDITTKTRFPWGGIELLLSTKDGKVTDAKLYSDAMDADFIAGIAPALSGCIFRSTDLAKRLRTLPKTEDQQKIVEDIAQYIEQQGY</sequence>
<dbReference type="UniPathway" id="UPA00537">
    <property type="reaction ID" value="UER00594"/>
</dbReference>
<dbReference type="PATRIC" id="fig|626937.4.peg.2912"/>
<comment type="catalytic activity">
    <reaction evidence="7">
        <text>L-lysyl-[lipoyl-carrier protein] + (R)-lipoate + ATP = N(6)-[(R)-lipoyl]-L-lysyl-[lipoyl-carrier protein] + AMP + diphosphate + H(+)</text>
        <dbReference type="Rhea" id="RHEA:49288"/>
        <dbReference type="Rhea" id="RHEA-COMP:10500"/>
        <dbReference type="Rhea" id="RHEA-COMP:10502"/>
        <dbReference type="ChEBI" id="CHEBI:15378"/>
        <dbReference type="ChEBI" id="CHEBI:29969"/>
        <dbReference type="ChEBI" id="CHEBI:30616"/>
        <dbReference type="ChEBI" id="CHEBI:33019"/>
        <dbReference type="ChEBI" id="CHEBI:83088"/>
        <dbReference type="ChEBI" id="CHEBI:83099"/>
        <dbReference type="ChEBI" id="CHEBI:456215"/>
        <dbReference type="EC" id="6.3.1.20"/>
    </reaction>
</comment>
<dbReference type="Proteomes" id="UP000070366">
    <property type="component" value="Unassembled WGS sequence"/>
</dbReference>
<comment type="pathway">
    <text evidence="2">Protein modification; protein lipoylation via exogenous pathway; protein N(6)-(lipoyl)lysine from lipoate: step 1/2.</text>
</comment>
<dbReference type="EMBL" id="LSZW01000065">
    <property type="protein sequence ID" value="KXK64307.1"/>
    <property type="molecule type" value="Genomic_DNA"/>
</dbReference>
<evidence type="ECO:0000256" key="2">
    <source>
        <dbReference type="ARBA" id="ARBA00005124"/>
    </source>
</evidence>
<proteinExistence type="predicted"/>
<dbReference type="GO" id="GO:0005524">
    <property type="term" value="F:ATP binding"/>
    <property type="evidence" value="ECO:0007669"/>
    <property type="project" value="UniProtKB-KW"/>
</dbReference>
<name>A0A136Q0Z4_9FIRM</name>
<dbReference type="Pfam" id="PF10437">
    <property type="entry name" value="Lip_prot_lig_C"/>
    <property type="match status" value="1"/>
</dbReference>
<dbReference type="Gene3D" id="3.30.390.50">
    <property type="entry name" value="CO dehydrogenase flavoprotein, C-terminal domain"/>
    <property type="match status" value="1"/>
</dbReference>
<accession>A0A136Q0Z4</accession>
<dbReference type="InterPro" id="IPR019491">
    <property type="entry name" value="Lipoate_protein_ligase_C"/>
</dbReference>
<evidence type="ECO:0000256" key="4">
    <source>
        <dbReference type="ARBA" id="ARBA00022598"/>
    </source>
</evidence>